<keyword evidence="5 6" id="KW-0472">Membrane</keyword>
<evidence type="ECO:0000256" key="1">
    <source>
        <dbReference type="ARBA" id="ARBA00004651"/>
    </source>
</evidence>
<evidence type="ECO:0000313" key="7">
    <source>
        <dbReference type="EMBL" id="MFB9681355.1"/>
    </source>
</evidence>
<evidence type="ECO:0000256" key="5">
    <source>
        <dbReference type="ARBA" id="ARBA00023136"/>
    </source>
</evidence>
<evidence type="ECO:0000256" key="2">
    <source>
        <dbReference type="ARBA" id="ARBA00022475"/>
    </source>
</evidence>
<protein>
    <submittedName>
        <fullName evidence="7">LysE family translocator</fullName>
    </submittedName>
</protein>
<evidence type="ECO:0000313" key="8">
    <source>
        <dbReference type="Proteomes" id="UP001589610"/>
    </source>
</evidence>
<sequence length="226" mass="23297">MVHPHTVTGFLLALLPLIATPGASLALLVRQVAEGGRGRAVPVILGTVTGLYVHAALAVAGLSAFVMHSSQALTAVKLAGAAYLVGLGLWTWHSAASSASSASSVSSASLAASRPHRRLPEFSDSAYLQALLANVLNPKAASIYLTLMPQFITPGESPVESSEGSFGGQILTLATAHALLIALWLLGWTILVGRAAHALRSPRFKNISAKITAVVLIVLGIRSATV</sequence>
<feature type="transmembrane region" description="Helical" evidence="6">
    <location>
        <begin position="166"/>
        <end position="186"/>
    </location>
</feature>
<keyword evidence="3 6" id="KW-0812">Transmembrane</keyword>
<evidence type="ECO:0000256" key="4">
    <source>
        <dbReference type="ARBA" id="ARBA00022989"/>
    </source>
</evidence>
<feature type="transmembrane region" description="Helical" evidence="6">
    <location>
        <begin position="72"/>
        <end position="92"/>
    </location>
</feature>
<proteinExistence type="predicted"/>
<organism evidence="7 8">
    <name type="scientific">Streptosporangium vulgare</name>
    <dbReference type="NCBI Taxonomy" id="46190"/>
    <lineage>
        <taxon>Bacteria</taxon>
        <taxon>Bacillati</taxon>
        <taxon>Actinomycetota</taxon>
        <taxon>Actinomycetes</taxon>
        <taxon>Streptosporangiales</taxon>
        <taxon>Streptosporangiaceae</taxon>
        <taxon>Streptosporangium</taxon>
    </lineage>
</organism>
<reference evidence="7 8" key="1">
    <citation type="submission" date="2024-09" db="EMBL/GenBank/DDBJ databases">
        <authorList>
            <person name="Sun Q."/>
            <person name="Mori K."/>
        </authorList>
    </citation>
    <scope>NUCLEOTIDE SEQUENCE [LARGE SCALE GENOMIC DNA]</scope>
    <source>
        <strain evidence="7 8">JCM 3028</strain>
    </source>
</reference>
<dbReference type="PANTHER" id="PTHR30086">
    <property type="entry name" value="ARGININE EXPORTER PROTEIN ARGO"/>
    <property type="match status" value="1"/>
</dbReference>
<evidence type="ECO:0000256" key="6">
    <source>
        <dbReference type="SAM" id="Phobius"/>
    </source>
</evidence>
<keyword evidence="2" id="KW-1003">Cell membrane</keyword>
<feature type="transmembrane region" description="Helical" evidence="6">
    <location>
        <begin position="207"/>
        <end position="225"/>
    </location>
</feature>
<name>A0ABV5TTB1_9ACTN</name>
<dbReference type="PANTHER" id="PTHR30086:SF20">
    <property type="entry name" value="ARGININE EXPORTER PROTEIN ARGO-RELATED"/>
    <property type="match status" value="1"/>
</dbReference>
<keyword evidence="4 6" id="KW-1133">Transmembrane helix</keyword>
<dbReference type="Proteomes" id="UP001589610">
    <property type="component" value="Unassembled WGS sequence"/>
</dbReference>
<accession>A0ABV5TTB1</accession>
<gene>
    <name evidence="7" type="ORF">ACFFRH_38250</name>
</gene>
<dbReference type="RefSeq" id="WP_344749440.1">
    <property type="nucleotide sequence ID" value="NZ_BAAAWW010000194.1"/>
</dbReference>
<dbReference type="Pfam" id="PF01810">
    <property type="entry name" value="LysE"/>
    <property type="match status" value="1"/>
</dbReference>
<dbReference type="InterPro" id="IPR001123">
    <property type="entry name" value="LeuE-type"/>
</dbReference>
<dbReference type="EMBL" id="JBHMBS010000032">
    <property type="protein sequence ID" value="MFB9681355.1"/>
    <property type="molecule type" value="Genomic_DNA"/>
</dbReference>
<comment type="caution">
    <text evidence="7">The sequence shown here is derived from an EMBL/GenBank/DDBJ whole genome shotgun (WGS) entry which is preliminary data.</text>
</comment>
<feature type="transmembrane region" description="Helical" evidence="6">
    <location>
        <begin position="42"/>
        <end position="65"/>
    </location>
</feature>
<evidence type="ECO:0000256" key="3">
    <source>
        <dbReference type="ARBA" id="ARBA00022692"/>
    </source>
</evidence>
<keyword evidence="8" id="KW-1185">Reference proteome</keyword>
<comment type="subcellular location">
    <subcellularLocation>
        <location evidence="1">Cell membrane</location>
        <topology evidence="1">Multi-pass membrane protein</topology>
    </subcellularLocation>
</comment>